<gene>
    <name evidence="1" type="ORF">GIL414_LOCUS85190</name>
</gene>
<sequence>DNSFDVFILSTFTPFSGKQRVDEWLDVTESLFNQYKISRSLRYEAIPLLLEGNAKRKYIHHRHSIQSFGDLYEFLLSEFDTSNTLEPKKTPVSVSQSAETSQLHSLKMSNVIVEPNATSSSGDASVLNHSSVIPNASTMSLDTITNDLRKAILQDLIKNPKLFRGGKDDVQKWIEDIDHLMEVAHVPDT</sequence>
<comment type="caution">
    <text evidence="1">The sequence shown here is derived from an EMBL/GenBank/DDBJ whole genome shotgun (WGS) entry which is preliminary data.</text>
</comment>
<protein>
    <submittedName>
        <fullName evidence="1">Uncharacterized protein</fullName>
    </submittedName>
</protein>
<evidence type="ECO:0000313" key="2">
    <source>
        <dbReference type="Proteomes" id="UP000681720"/>
    </source>
</evidence>
<evidence type="ECO:0000313" key="1">
    <source>
        <dbReference type="EMBL" id="CAF5222675.1"/>
    </source>
</evidence>
<organism evidence="1 2">
    <name type="scientific">Rotaria magnacalcarata</name>
    <dbReference type="NCBI Taxonomy" id="392030"/>
    <lineage>
        <taxon>Eukaryota</taxon>
        <taxon>Metazoa</taxon>
        <taxon>Spiralia</taxon>
        <taxon>Gnathifera</taxon>
        <taxon>Rotifera</taxon>
        <taxon>Eurotatoria</taxon>
        <taxon>Bdelloidea</taxon>
        <taxon>Philodinida</taxon>
        <taxon>Philodinidae</taxon>
        <taxon>Rotaria</taxon>
    </lineage>
</organism>
<feature type="non-terminal residue" evidence="1">
    <location>
        <position position="1"/>
    </location>
</feature>
<reference evidence="1" key="1">
    <citation type="submission" date="2021-02" db="EMBL/GenBank/DDBJ databases">
        <authorList>
            <person name="Nowell W R."/>
        </authorList>
    </citation>
    <scope>NUCLEOTIDE SEQUENCE</scope>
</reference>
<proteinExistence type="predicted"/>
<dbReference type="AlphaFoldDB" id="A0A8S3JWU9"/>
<accession>A0A8S3JWU9</accession>
<name>A0A8S3JWU9_9BILA</name>
<dbReference type="Proteomes" id="UP000681720">
    <property type="component" value="Unassembled WGS sequence"/>
</dbReference>
<dbReference type="EMBL" id="CAJOBJ010369335">
    <property type="protein sequence ID" value="CAF5222675.1"/>
    <property type="molecule type" value="Genomic_DNA"/>
</dbReference>
<feature type="non-terminal residue" evidence="1">
    <location>
        <position position="189"/>
    </location>
</feature>